<comment type="caution">
    <text evidence="1">The sequence shown here is derived from an EMBL/GenBank/DDBJ whole genome shotgun (WGS) entry which is preliminary data.</text>
</comment>
<dbReference type="EMBL" id="LCQW01000009">
    <property type="protein sequence ID" value="KKW24198.1"/>
    <property type="molecule type" value="Genomic_DNA"/>
</dbReference>
<sequence length="61" mass="7018">MGIDSPKDWRKIPPDEQSDLQIVPAVPEIDHEDTITPGMRQEIIDNLPEEEDDKPKPPTYH</sequence>
<dbReference type="STRING" id="1618671.UY67_C0009G0004"/>
<dbReference type="AlphaFoldDB" id="A0A0G1WZA6"/>
<reference evidence="1 2" key="1">
    <citation type="journal article" date="2015" name="Nature">
        <title>rRNA introns, odd ribosomes, and small enigmatic genomes across a large radiation of phyla.</title>
        <authorList>
            <person name="Brown C.T."/>
            <person name="Hug L.A."/>
            <person name="Thomas B.C."/>
            <person name="Sharon I."/>
            <person name="Castelle C.J."/>
            <person name="Singh A."/>
            <person name="Wilkins M.J."/>
            <person name="Williams K.H."/>
            <person name="Banfield J.F."/>
        </authorList>
    </citation>
    <scope>NUCLEOTIDE SEQUENCE [LARGE SCALE GENOMIC DNA]</scope>
</reference>
<proteinExistence type="predicted"/>
<protein>
    <submittedName>
        <fullName evidence="1">Uncharacterized protein</fullName>
    </submittedName>
</protein>
<evidence type="ECO:0000313" key="1">
    <source>
        <dbReference type="EMBL" id="KKW24198.1"/>
    </source>
</evidence>
<organism evidence="1 2">
    <name type="scientific">Candidatus Kaiserbacteria bacterium GW2011_GWA2_52_12</name>
    <dbReference type="NCBI Taxonomy" id="1618671"/>
    <lineage>
        <taxon>Bacteria</taxon>
        <taxon>Candidatus Kaiseribacteriota</taxon>
    </lineage>
</organism>
<accession>A0A0G1WZA6</accession>
<gene>
    <name evidence="1" type="ORF">UY67_C0009G0004</name>
</gene>
<name>A0A0G1WZA6_9BACT</name>
<dbReference type="Proteomes" id="UP000034273">
    <property type="component" value="Unassembled WGS sequence"/>
</dbReference>
<evidence type="ECO:0000313" key="2">
    <source>
        <dbReference type="Proteomes" id="UP000034273"/>
    </source>
</evidence>